<keyword evidence="2" id="KW-1185">Reference proteome</keyword>
<name>A0A292PN46_9PEZI</name>
<protein>
    <submittedName>
        <fullName evidence="1">Uncharacterized protein</fullName>
    </submittedName>
</protein>
<sequence>MANGLDPHYLAALMNFATAQTGYQVAHDPDEDYLWPEDTIIYEPKPKIRTFPILDTFASISVSQEKSESIAIALQFHRQEQAVHLTIAGNDAVRGDLAEHLMKIWGKLQVLSSEYAHQEGRIGECGANGANPNETVRSTTVEIFRAIHEFSFQKLVKRARKWWPDLLILVQQLYKRRGGQLQGIDLNLLHAATGFYEGLRLLGRLRNKEETPLTEIEWETIYKESALAYSKARLVLADGNGSGCENLANEFQDVHPGSPFQLRRALEKLTALTRHAQWLIAYAKSPHLRSSLRYQLSVSVVPNQTRTVILPTSQGDWDSILEALGVEYEHDHGESDSRLLFENFHETNHLCPVHCESKVIQHLEAKHGNQWDIVAPGSYIAVSKPTCAACKIWIEAFNRLGGRQFHIRGSDDGKWVWPWGMPTLKEDTLEESLVREFSKQYLESQRVASLKRERSRCQQLGYWSPMGVAIERMIDPELPLTGEVMLKLLSQL</sequence>
<gene>
    <name evidence="1" type="ORF">GSTUAT00006918001</name>
</gene>
<dbReference type="InterPro" id="IPR027796">
    <property type="entry name" value="OTT_1508_deam-like"/>
</dbReference>
<evidence type="ECO:0000313" key="1">
    <source>
        <dbReference type="EMBL" id="CUS08969.1"/>
    </source>
</evidence>
<evidence type="ECO:0000313" key="2">
    <source>
        <dbReference type="Proteomes" id="UP001412239"/>
    </source>
</evidence>
<dbReference type="Pfam" id="PF14441">
    <property type="entry name" value="OTT_1508_deam"/>
    <property type="match status" value="1"/>
</dbReference>
<organism evidence="1 2">
    <name type="scientific">Tuber aestivum</name>
    <name type="common">summer truffle</name>
    <dbReference type="NCBI Taxonomy" id="59557"/>
    <lineage>
        <taxon>Eukaryota</taxon>
        <taxon>Fungi</taxon>
        <taxon>Dikarya</taxon>
        <taxon>Ascomycota</taxon>
        <taxon>Pezizomycotina</taxon>
        <taxon>Pezizomycetes</taxon>
        <taxon>Pezizales</taxon>
        <taxon>Tuberaceae</taxon>
        <taxon>Tuber</taxon>
    </lineage>
</organism>
<proteinExistence type="predicted"/>
<reference evidence="1" key="1">
    <citation type="submission" date="2015-10" db="EMBL/GenBank/DDBJ databases">
        <authorList>
            <person name="Regsiter A."/>
            <person name="william w."/>
        </authorList>
    </citation>
    <scope>NUCLEOTIDE SEQUENCE</scope>
    <source>
        <strain evidence="1">Montdore</strain>
    </source>
</reference>
<accession>A0A292PN46</accession>
<dbReference type="Proteomes" id="UP001412239">
    <property type="component" value="Unassembled WGS sequence"/>
</dbReference>
<dbReference type="EMBL" id="LN891102">
    <property type="protein sequence ID" value="CUS08969.1"/>
    <property type="molecule type" value="Genomic_DNA"/>
</dbReference>
<dbReference type="AlphaFoldDB" id="A0A292PN46"/>